<name>W7ASI0_9APIC</name>
<dbReference type="EMBL" id="KI965463">
    <property type="protein sequence ID" value="EUD68426.1"/>
    <property type="molecule type" value="Genomic_DNA"/>
</dbReference>
<dbReference type="RefSeq" id="XP_008815274.1">
    <property type="nucleotide sequence ID" value="XM_008817052.1"/>
</dbReference>
<dbReference type="AlphaFoldDB" id="W7ASI0"/>
<sequence>MNFRKPDNTADLIDSLINSENGKVQKYILERKRKEKEFLEKKENIKKKTLMAPKLNQMFVKNKNEDDKLISETIGLRTVHEYKQIKSGIYGKEKDSHLRGKAKEDKDSKKKNLKLSFCSNDEENEEEEHDGEGDGDGDSNRGGDRDSGDNGGKNHSGGGVSQEEENDGSESPPHQHNPSKEGKRNKHDSGKNGSDKNGADKTPQNNDTHAKYDRKKPFKKIMKDPTVNTSFLKDKERDEEIEFRKKALRELYFKLENEQKEKTIEITYSYYDGSGHRRKISVKQKTTIGQFINKCVDNLKNEFIHLRSASCETLMFVKEDIILPNYLTFYELIKNKAQGKTGPLFAFDAVENLYGVTDIRREKTDTHAGKLVEKKWYEKNKHIFPASKWEIYKPMKTYSTSYTDLFNHSA</sequence>
<evidence type="ECO:0000259" key="2">
    <source>
        <dbReference type="Pfam" id="PF04921"/>
    </source>
</evidence>
<feature type="compositionally biased region" description="Gly residues" evidence="1">
    <location>
        <begin position="149"/>
        <end position="160"/>
    </location>
</feature>
<feature type="compositionally biased region" description="Basic and acidic residues" evidence="1">
    <location>
        <begin position="178"/>
        <end position="199"/>
    </location>
</feature>
<dbReference type="PANTHER" id="PTHR12722:SF0">
    <property type="entry name" value="PROTEIN FAM50A"/>
    <property type="match status" value="1"/>
</dbReference>
<dbReference type="InterPro" id="IPR048337">
    <property type="entry name" value="FAM50A/XAP5_C"/>
</dbReference>
<dbReference type="PANTHER" id="PTHR12722">
    <property type="entry name" value="XAP-5 PROTEIN-RELATED"/>
    <property type="match status" value="1"/>
</dbReference>
<feature type="domain" description="FAM50A/XAP5 C-terminal" evidence="2">
    <location>
        <begin position="263"/>
        <end position="401"/>
    </location>
</feature>
<proteinExistence type="predicted"/>
<evidence type="ECO:0000256" key="1">
    <source>
        <dbReference type="SAM" id="MobiDB-lite"/>
    </source>
</evidence>
<dbReference type="Pfam" id="PF04921">
    <property type="entry name" value="XAP5"/>
    <property type="match status" value="1"/>
</dbReference>
<keyword evidence="4" id="KW-1185">Reference proteome</keyword>
<dbReference type="InterPro" id="IPR007005">
    <property type="entry name" value="XAP5"/>
</dbReference>
<accession>W7ASI0</accession>
<reference evidence="3 4" key="1">
    <citation type="submission" date="2013-02" db="EMBL/GenBank/DDBJ databases">
        <title>The Genome Sequence of Plasmodium inui San Antonio 1.</title>
        <authorList>
            <consortium name="The Broad Institute Genome Sequencing Platform"/>
            <consortium name="The Broad Institute Genome Sequencing Center for Infectious Disease"/>
            <person name="Neafsey D."/>
            <person name="Cheeseman I."/>
            <person name="Volkman S."/>
            <person name="Adams J."/>
            <person name="Walker B."/>
            <person name="Young S.K."/>
            <person name="Zeng Q."/>
            <person name="Gargeya S."/>
            <person name="Fitzgerald M."/>
            <person name="Haas B."/>
            <person name="Abouelleil A."/>
            <person name="Alvarado L."/>
            <person name="Arachchi H.M."/>
            <person name="Berlin A.M."/>
            <person name="Chapman S.B."/>
            <person name="Dewar J."/>
            <person name="Goldberg J."/>
            <person name="Griggs A."/>
            <person name="Gujja S."/>
            <person name="Hansen M."/>
            <person name="Howarth C."/>
            <person name="Imamovic A."/>
            <person name="Larimer J."/>
            <person name="McCowan C."/>
            <person name="Murphy C."/>
            <person name="Neiman D."/>
            <person name="Pearson M."/>
            <person name="Priest M."/>
            <person name="Roberts A."/>
            <person name="Saif S."/>
            <person name="Shea T."/>
            <person name="Sisk P."/>
            <person name="Sykes S."/>
            <person name="Wortman J."/>
            <person name="Nusbaum C."/>
            <person name="Birren B."/>
        </authorList>
    </citation>
    <scope>NUCLEOTIDE SEQUENCE [LARGE SCALE GENOMIC DNA]</scope>
    <source>
        <strain evidence="3 4">San Antonio 1</strain>
    </source>
</reference>
<feature type="compositionally biased region" description="Acidic residues" evidence="1">
    <location>
        <begin position="120"/>
        <end position="137"/>
    </location>
</feature>
<dbReference type="GO" id="GO:0005634">
    <property type="term" value="C:nucleus"/>
    <property type="evidence" value="ECO:0007669"/>
    <property type="project" value="InterPro"/>
</dbReference>
<feature type="compositionally biased region" description="Basic and acidic residues" evidence="1">
    <location>
        <begin position="91"/>
        <end position="110"/>
    </location>
</feature>
<organism evidence="3 4">
    <name type="scientific">Plasmodium inui San Antonio 1</name>
    <dbReference type="NCBI Taxonomy" id="1237626"/>
    <lineage>
        <taxon>Eukaryota</taxon>
        <taxon>Sar</taxon>
        <taxon>Alveolata</taxon>
        <taxon>Apicomplexa</taxon>
        <taxon>Aconoidasida</taxon>
        <taxon>Haemosporida</taxon>
        <taxon>Plasmodiidae</taxon>
        <taxon>Plasmodium</taxon>
        <taxon>Plasmodium (Plasmodium)</taxon>
    </lineage>
</organism>
<evidence type="ECO:0000313" key="3">
    <source>
        <dbReference type="EMBL" id="EUD68426.1"/>
    </source>
</evidence>
<dbReference type="Proteomes" id="UP000030640">
    <property type="component" value="Unassembled WGS sequence"/>
</dbReference>
<dbReference type="OrthoDB" id="1562195at2759"/>
<dbReference type="VEuPathDB" id="PlasmoDB:C922_01449"/>
<feature type="region of interest" description="Disordered" evidence="1">
    <location>
        <begin position="86"/>
        <end position="221"/>
    </location>
</feature>
<feature type="compositionally biased region" description="Basic and acidic residues" evidence="1">
    <location>
        <begin position="138"/>
        <end position="148"/>
    </location>
</feature>
<dbReference type="GeneID" id="20036723"/>
<protein>
    <recommendedName>
        <fullName evidence="2">FAM50A/XAP5 C-terminal domain-containing protein</fullName>
    </recommendedName>
</protein>
<dbReference type="GO" id="GO:0006325">
    <property type="term" value="P:chromatin organization"/>
    <property type="evidence" value="ECO:0007669"/>
    <property type="project" value="TreeGrafter"/>
</dbReference>
<gene>
    <name evidence="3" type="ORF">C922_01449</name>
</gene>
<evidence type="ECO:0000313" key="4">
    <source>
        <dbReference type="Proteomes" id="UP000030640"/>
    </source>
</evidence>